<dbReference type="GeneID" id="106159563"/>
<keyword evidence="8" id="KW-1133">Transmembrane helix</keyword>
<dbReference type="KEGG" id="lak:106159563"/>
<dbReference type="InterPro" id="IPR002402">
    <property type="entry name" value="Cyt_P450_E_grp-II"/>
</dbReference>
<evidence type="ECO:0000256" key="6">
    <source>
        <dbReference type="ARBA" id="ARBA00023004"/>
    </source>
</evidence>
<keyword evidence="5" id="KW-0560">Oxidoreductase</keyword>
<dbReference type="Gene3D" id="1.10.630.10">
    <property type="entry name" value="Cytochrome P450"/>
    <property type="match status" value="1"/>
</dbReference>
<dbReference type="InterPro" id="IPR036396">
    <property type="entry name" value="Cyt_P450_sf"/>
</dbReference>
<name>A0A1S3I1V3_LINAN</name>
<dbReference type="GO" id="GO:0020037">
    <property type="term" value="F:heme binding"/>
    <property type="evidence" value="ECO:0007669"/>
    <property type="project" value="InterPro"/>
</dbReference>
<dbReference type="InterPro" id="IPR001128">
    <property type="entry name" value="Cyt_P450"/>
</dbReference>
<evidence type="ECO:0000313" key="10">
    <source>
        <dbReference type="RefSeq" id="XP_013391329.1"/>
    </source>
</evidence>
<evidence type="ECO:0000256" key="8">
    <source>
        <dbReference type="SAM" id="Phobius"/>
    </source>
</evidence>
<gene>
    <name evidence="10" type="primary">LOC106159563</name>
</gene>
<keyword evidence="4" id="KW-0479">Metal-binding</keyword>
<sequence>MWLYLVAVIVILASVWLWQRIDSYRVFEKMGINGPPPNLIFGNFRQIMSQPVWMAYRKWEQLYGKTFGVFFLNSPSIVTSDVHFLQEVFVKQFSKFHQREIPNSIDTEDEKTNMVFAKGKRWKRLRLISNPTFSSLKMKQMAPLIQESVNSFMEAMEKRCQEEKPFDIHSEFQGLTLEVIGSCGFGIELNSVRDNTSPFLAACRKVFSTPLVMMWPMFIAELLPSLTGLAKVMNKYLTRKKMRDIDALVSAAVQSRLNDPKWPIN</sequence>
<accession>A0A1S3I1V3</accession>
<proteinExistence type="inferred from homology"/>
<keyword evidence="6" id="KW-0408">Iron</keyword>
<comment type="similarity">
    <text evidence="2">Belongs to the cytochrome P450 family.</text>
</comment>
<evidence type="ECO:0000256" key="7">
    <source>
        <dbReference type="ARBA" id="ARBA00023033"/>
    </source>
</evidence>
<evidence type="ECO:0000256" key="1">
    <source>
        <dbReference type="ARBA" id="ARBA00001971"/>
    </source>
</evidence>
<evidence type="ECO:0000256" key="2">
    <source>
        <dbReference type="ARBA" id="ARBA00010617"/>
    </source>
</evidence>
<dbReference type="PRINTS" id="PR00464">
    <property type="entry name" value="EP450II"/>
</dbReference>
<dbReference type="RefSeq" id="XP_013391329.1">
    <property type="nucleotide sequence ID" value="XM_013535875.1"/>
</dbReference>
<keyword evidence="8" id="KW-0472">Membrane</keyword>
<protein>
    <submittedName>
        <fullName evidence="10">Cytochrome P450 6B7-like</fullName>
    </submittedName>
</protein>
<keyword evidence="8" id="KW-0812">Transmembrane</keyword>
<dbReference type="GO" id="GO:0016705">
    <property type="term" value="F:oxidoreductase activity, acting on paired donors, with incorporation or reduction of molecular oxygen"/>
    <property type="evidence" value="ECO:0007669"/>
    <property type="project" value="InterPro"/>
</dbReference>
<dbReference type="AlphaFoldDB" id="A0A1S3I1V3"/>
<dbReference type="InterPro" id="IPR050705">
    <property type="entry name" value="Cytochrome_P450_3A"/>
</dbReference>
<dbReference type="PANTHER" id="PTHR24302:SF15">
    <property type="entry name" value="FATTY-ACID PEROXYGENASE"/>
    <property type="match status" value="1"/>
</dbReference>
<keyword evidence="3" id="KW-0349">Heme</keyword>
<dbReference type="GO" id="GO:0005506">
    <property type="term" value="F:iron ion binding"/>
    <property type="evidence" value="ECO:0007669"/>
    <property type="project" value="InterPro"/>
</dbReference>
<dbReference type="PANTHER" id="PTHR24302">
    <property type="entry name" value="CYTOCHROME P450 FAMILY 3"/>
    <property type="match status" value="1"/>
</dbReference>
<evidence type="ECO:0000256" key="5">
    <source>
        <dbReference type="ARBA" id="ARBA00023002"/>
    </source>
</evidence>
<dbReference type="Pfam" id="PF00067">
    <property type="entry name" value="p450"/>
    <property type="match status" value="1"/>
</dbReference>
<keyword evidence="7" id="KW-0503">Monooxygenase</keyword>
<evidence type="ECO:0000256" key="4">
    <source>
        <dbReference type="ARBA" id="ARBA00022723"/>
    </source>
</evidence>
<dbReference type="SUPFAM" id="SSF48264">
    <property type="entry name" value="Cytochrome P450"/>
    <property type="match status" value="1"/>
</dbReference>
<dbReference type="InParanoid" id="A0A1S3I1V3"/>
<dbReference type="STRING" id="7574.A0A1S3I1V3"/>
<comment type="cofactor">
    <cofactor evidence="1">
        <name>heme</name>
        <dbReference type="ChEBI" id="CHEBI:30413"/>
    </cofactor>
</comment>
<evidence type="ECO:0000256" key="3">
    <source>
        <dbReference type="ARBA" id="ARBA00022617"/>
    </source>
</evidence>
<keyword evidence="9" id="KW-1185">Reference proteome</keyword>
<dbReference type="GO" id="GO:0008395">
    <property type="term" value="F:steroid hydroxylase activity"/>
    <property type="evidence" value="ECO:0007669"/>
    <property type="project" value="TreeGrafter"/>
</dbReference>
<evidence type="ECO:0000313" key="9">
    <source>
        <dbReference type="Proteomes" id="UP000085678"/>
    </source>
</evidence>
<organism evidence="9 10">
    <name type="scientific">Lingula anatina</name>
    <name type="common">Brachiopod</name>
    <name type="synonym">Lingula unguis</name>
    <dbReference type="NCBI Taxonomy" id="7574"/>
    <lineage>
        <taxon>Eukaryota</taxon>
        <taxon>Metazoa</taxon>
        <taxon>Spiralia</taxon>
        <taxon>Lophotrochozoa</taxon>
        <taxon>Brachiopoda</taxon>
        <taxon>Linguliformea</taxon>
        <taxon>Lingulata</taxon>
        <taxon>Lingulida</taxon>
        <taxon>Linguloidea</taxon>
        <taxon>Lingulidae</taxon>
        <taxon>Lingula</taxon>
    </lineage>
</organism>
<reference evidence="10" key="1">
    <citation type="submission" date="2025-08" db="UniProtKB">
        <authorList>
            <consortium name="RefSeq"/>
        </authorList>
    </citation>
    <scope>IDENTIFICATION</scope>
    <source>
        <tissue evidence="10">Gonads</tissue>
    </source>
</reference>
<dbReference type="Proteomes" id="UP000085678">
    <property type="component" value="Unplaced"/>
</dbReference>
<feature type="transmembrane region" description="Helical" evidence="8">
    <location>
        <begin position="213"/>
        <end position="233"/>
    </location>
</feature>
<dbReference type="OrthoDB" id="1470350at2759"/>